<name>A0AAV3UR09_9EURY</name>
<dbReference type="InterPro" id="IPR022742">
    <property type="entry name" value="Hydrolase_4"/>
</dbReference>
<dbReference type="SUPFAM" id="SSF53474">
    <property type="entry name" value="alpha/beta-Hydrolases"/>
    <property type="match status" value="1"/>
</dbReference>
<feature type="domain" description="Serine aminopeptidase S33" evidence="2">
    <location>
        <begin position="36"/>
        <end position="100"/>
    </location>
</feature>
<dbReference type="Gene3D" id="3.40.50.1820">
    <property type="entry name" value="alpha/beta hydrolase"/>
    <property type="match status" value="1"/>
</dbReference>
<dbReference type="RefSeq" id="WP_227778639.1">
    <property type="nucleotide sequence ID" value="NZ_BAABKX010000024.1"/>
</dbReference>
<comment type="caution">
    <text evidence="3">The sequence shown here is derived from an EMBL/GenBank/DDBJ whole genome shotgun (WGS) entry which is preliminary data.</text>
</comment>
<evidence type="ECO:0000313" key="4">
    <source>
        <dbReference type="Proteomes" id="UP001501729"/>
    </source>
</evidence>
<dbReference type="PANTHER" id="PTHR22946:SF9">
    <property type="entry name" value="POLYKETIDE TRANSFERASE AF380"/>
    <property type="match status" value="1"/>
</dbReference>
<dbReference type="AlphaFoldDB" id="A0AAV3UR09"/>
<keyword evidence="4" id="KW-1185">Reference proteome</keyword>
<evidence type="ECO:0000259" key="2">
    <source>
        <dbReference type="Pfam" id="PF12146"/>
    </source>
</evidence>
<sequence length="112" mass="12363">MTQNTTKTVTSFESGGIRYSADLYLPLQIDGRLPCIVMGHGFSGTKDLGLPAFAERFAANGFAVLAFDYRHFGESNGDPRQVVNVERQREDYHAAIRRARSLGMVDPGRVVV</sequence>
<dbReference type="GO" id="GO:0016788">
    <property type="term" value="F:hydrolase activity, acting on ester bonds"/>
    <property type="evidence" value="ECO:0007669"/>
    <property type="project" value="UniProtKB-ARBA"/>
</dbReference>
<reference evidence="3 4" key="1">
    <citation type="journal article" date="2019" name="Int. J. Syst. Evol. Microbiol.">
        <title>The Global Catalogue of Microorganisms (GCM) 10K type strain sequencing project: providing services to taxonomists for standard genome sequencing and annotation.</title>
        <authorList>
            <consortium name="The Broad Institute Genomics Platform"/>
            <consortium name="The Broad Institute Genome Sequencing Center for Infectious Disease"/>
            <person name="Wu L."/>
            <person name="Ma J."/>
        </authorList>
    </citation>
    <scope>NUCLEOTIDE SEQUENCE [LARGE SCALE GENOMIC DNA]</scope>
    <source>
        <strain evidence="3 4">JCM 17504</strain>
    </source>
</reference>
<protein>
    <recommendedName>
        <fullName evidence="2">Serine aminopeptidase S33 domain-containing protein</fullName>
    </recommendedName>
</protein>
<dbReference type="Proteomes" id="UP001501729">
    <property type="component" value="Unassembled WGS sequence"/>
</dbReference>
<evidence type="ECO:0000256" key="1">
    <source>
        <dbReference type="ARBA" id="ARBA00022801"/>
    </source>
</evidence>
<dbReference type="EMBL" id="BAABKX010000024">
    <property type="protein sequence ID" value="GAA5063136.1"/>
    <property type="molecule type" value="Genomic_DNA"/>
</dbReference>
<dbReference type="InterPro" id="IPR050261">
    <property type="entry name" value="FrsA_esterase"/>
</dbReference>
<dbReference type="PANTHER" id="PTHR22946">
    <property type="entry name" value="DIENELACTONE HYDROLASE DOMAIN-CONTAINING PROTEIN-RELATED"/>
    <property type="match status" value="1"/>
</dbReference>
<organism evidence="3 4">
    <name type="scientific">Haladaptatus pallidirubidus</name>
    <dbReference type="NCBI Taxonomy" id="1008152"/>
    <lineage>
        <taxon>Archaea</taxon>
        <taxon>Methanobacteriati</taxon>
        <taxon>Methanobacteriota</taxon>
        <taxon>Stenosarchaea group</taxon>
        <taxon>Halobacteria</taxon>
        <taxon>Halobacteriales</taxon>
        <taxon>Haladaptataceae</taxon>
        <taxon>Haladaptatus</taxon>
    </lineage>
</organism>
<gene>
    <name evidence="3" type="ORF">GCM10025751_51340</name>
</gene>
<keyword evidence="1" id="KW-0378">Hydrolase</keyword>
<dbReference type="InterPro" id="IPR029058">
    <property type="entry name" value="AB_hydrolase_fold"/>
</dbReference>
<evidence type="ECO:0000313" key="3">
    <source>
        <dbReference type="EMBL" id="GAA5063136.1"/>
    </source>
</evidence>
<dbReference type="Pfam" id="PF12146">
    <property type="entry name" value="Hydrolase_4"/>
    <property type="match status" value="1"/>
</dbReference>
<accession>A0AAV3UR09</accession>
<dbReference type="GeneID" id="68617109"/>
<proteinExistence type="predicted"/>